<organism evidence="1">
    <name type="scientific">Anguilla anguilla</name>
    <name type="common">European freshwater eel</name>
    <name type="synonym">Muraena anguilla</name>
    <dbReference type="NCBI Taxonomy" id="7936"/>
    <lineage>
        <taxon>Eukaryota</taxon>
        <taxon>Metazoa</taxon>
        <taxon>Chordata</taxon>
        <taxon>Craniata</taxon>
        <taxon>Vertebrata</taxon>
        <taxon>Euteleostomi</taxon>
        <taxon>Actinopterygii</taxon>
        <taxon>Neopterygii</taxon>
        <taxon>Teleostei</taxon>
        <taxon>Anguilliformes</taxon>
        <taxon>Anguillidae</taxon>
        <taxon>Anguilla</taxon>
    </lineage>
</organism>
<reference evidence="1" key="1">
    <citation type="submission" date="2014-11" db="EMBL/GenBank/DDBJ databases">
        <authorList>
            <person name="Amaro Gonzalez C."/>
        </authorList>
    </citation>
    <scope>NUCLEOTIDE SEQUENCE</scope>
</reference>
<dbReference type="EMBL" id="GBXM01041938">
    <property type="protein sequence ID" value="JAH66639.1"/>
    <property type="molecule type" value="Transcribed_RNA"/>
</dbReference>
<evidence type="ECO:0000313" key="1">
    <source>
        <dbReference type="EMBL" id="JAH66639.1"/>
    </source>
</evidence>
<accession>A0A0E9ULB2</accession>
<dbReference type="AlphaFoldDB" id="A0A0E9ULB2"/>
<protein>
    <submittedName>
        <fullName evidence="1">Uncharacterized protein</fullName>
    </submittedName>
</protein>
<reference evidence="1" key="2">
    <citation type="journal article" date="2015" name="Fish Shellfish Immunol.">
        <title>Early steps in the European eel (Anguilla anguilla)-Vibrio vulnificus interaction in the gills: Role of the RtxA13 toxin.</title>
        <authorList>
            <person name="Callol A."/>
            <person name="Pajuelo D."/>
            <person name="Ebbesson L."/>
            <person name="Teles M."/>
            <person name="MacKenzie S."/>
            <person name="Amaro C."/>
        </authorList>
    </citation>
    <scope>NUCLEOTIDE SEQUENCE</scope>
</reference>
<name>A0A0E9ULB2_ANGAN</name>
<proteinExistence type="predicted"/>
<sequence>MFVSSPDIQTLGCDVKRQLGCRLCAPLGRRWSCKKQK</sequence>